<dbReference type="Pfam" id="PF12833">
    <property type="entry name" value="HTH_18"/>
    <property type="match status" value="1"/>
</dbReference>
<dbReference type="EMBL" id="CP140151">
    <property type="protein sequence ID" value="WQH10351.1"/>
    <property type="molecule type" value="Genomic_DNA"/>
</dbReference>
<dbReference type="InterPro" id="IPR014710">
    <property type="entry name" value="RmlC-like_jellyroll"/>
</dbReference>
<keyword evidence="4" id="KW-0804">Transcription</keyword>
<dbReference type="CDD" id="cd06999">
    <property type="entry name" value="cupin_HpaA-like_N"/>
    <property type="match status" value="1"/>
</dbReference>
<dbReference type="Gene3D" id="2.60.120.10">
    <property type="entry name" value="Jelly Rolls"/>
    <property type="match status" value="1"/>
</dbReference>
<dbReference type="InterPro" id="IPR020449">
    <property type="entry name" value="Tscrpt_reg_AraC-type_HTH"/>
</dbReference>
<dbReference type="InterPro" id="IPR018060">
    <property type="entry name" value="HTH_AraC"/>
</dbReference>
<feature type="domain" description="HTH araC/xylS-type" evidence="5">
    <location>
        <begin position="195"/>
        <end position="293"/>
    </location>
</feature>
<dbReference type="PANTHER" id="PTHR43280:SF32">
    <property type="entry name" value="TRANSCRIPTIONAL REGULATORY PROTEIN"/>
    <property type="match status" value="1"/>
</dbReference>
<dbReference type="InterPro" id="IPR003313">
    <property type="entry name" value="AraC-bd"/>
</dbReference>
<dbReference type="InterPro" id="IPR009057">
    <property type="entry name" value="Homeodomain-like_sf"/>
</dbReference>
<dbReference type="InterPro" id="IPR037923">
    <property type="entry name" value="HTH-like"/>
</dbReference>
<dbReference type="PROSITE" id="PS01124">
    <property type="entry name" value="HTH_ARAC_FAMILY_2"/>
    <property type="match status" value="1"/>
</dbReference>
<keyword evidence="3" id="KW-0010">Activator</keyword>
<evidence type="ECO:0000256" key="3">
    <source>
        <dbReference type="ARBA" id="ARBA00023159"/>
    </source>
</evidence>
<evidence type="ECO:0000259" key="5">
    <source>
        <dbReference type="PROSITE" id="PS01124"/>
    </source>
</evidence>
<dbReference type="InterPro" id="IPR047264">
    <property type="entry name" value="Cupin_HpaA-like_N"/>
</dbReference>
<dbReference type="Gene3D" id="1.10.10.60">
    <property type="entry name" value="Homeodomain-like"/>
    <property type="match status" value="1"/>
</dbReference>
<dbReference type="PANTHER" id="PTHR43280">
    <property type="entry name" value="ARAC-FAMILY TRANSCRIPTIONAL REGULATOR"/>
    <property type="match status" value="1"/>
</dbReference>
<name>A0ABZ0YE34_9GAMM</name>
<keyword evidence="2" id="KW-0238">DNA-binding</keyword>
<sequence>MSASTKRAIPVFQLYGETHQWPTPDLLHCESIAERSRLHDWHIRPHRHADLVHVLHIAHGEVNLTFDDDVQRVQGPLLIVVPAMTVHAFRFSHDVDGHIITLAMPLATHIADTLHPQGKILARAAFYPLADQPERAPIATLVAQLDAEYRQPAEGRDALLEALLNSLLVLASRRATRRQARSASRHHERGEAHLARFQQLIEAHYHQQPSMPELAERLGISSAHLSAICQRLAGRGAQQLLHERVLLEAKRHLTYTNMTIGQVAERLGFKEPAYFTRFFKRHVACSPKEFRQRQA</sequence>
<evidence type="ECO:0000256" key="4">
    <source>
        <dbReference type="ARBA" id="ARBA00023163"/>
    </source>
</evidence>
<dbReference type="PRINTS" id="PR00032">
    <property type="entry name" value="HTHARAC"/>
</dbReference>
<proteinExistence type="predicted"/>
<dbReference type="Pfam" id="PF02311">
    <property type="entry name" value="AraC_binding"/>
    <property type="match status" value="1"/>
</dbReference>
<keyword evidence="7" id="KW-1185">Reference proteome</keyword>
<keyword evidence="1" id="KW-0805">Transcription regulation</keyword>
<accession>A0ABZ0YE34</accession>
<protein>
    <submittedName>
        <fullName evidence="6">Helix-turn-helix domain-containing protein</fullName>
    </submittedName>
</protein>
<evidence type="ECO:0000313" key="7">
    <source>
        <dbReference type="Proteomes" id="UP001321908"/>
    </source>
</evidence>
<dbReference type="SMART" id="SM00342">
    <property type="entry name" value="HTH_ARAC"/>
    <property type="match status" value="1"/>
</dbReference>
<dbReference type="RefSeq" id="WP_246923821.1">
    <property type="nucleotide sequence ID" value="NZ_CP140151.1"/>
</dbReference>
<dbReference type="SUPFAM" id="SSF51215">
    <property type="entry name" value="Regulatory protein AraC"/>
    <property type="match status" value="1"/>
</dbReference>
<reference evidence="6 7" key="1">
    <citation type="submission" date="2023-11" db="EMBL/GenBank/DDBJ databases">
        <title>MicrobeMod: A computational toolkit for identifying prokaryotic methylation and restriction-modification with nanopore sequencing.</title>
        <authorList>
            <person name="Crits-Christoph A."/>
            <person name="Kang S.C."/>
            <person name="Lee H."/>
            <person name="Ostrov N."/>
        </authorList>
    </citation>
    <scope>NUCLEOTIDE SEQUENCE [LARGE SCALE GENOMIC DNA]</scope>
    <source>
        <strain evidence="6 7">ATCC 43984</strain>
    </source>
</reference>
<evidence type="ECO:0000313" key="6">
    <source>
        <dbReference type="EMBL" id="WQH10351.1"/>
    </source>
</evidence>
<evidence type="ECO:0000256" key="1">
    <source>
        <dbReference type="ARBA" id="ARBA00023015"/>
    </source>
</evidence>
<gene>
    <name evidence="6" type="ORF">SR908_06690</name>
</gene>
<dbReference type="Proteomes" id="UP001321908">
    <property type="component" value="Chromosome"/>
</dbReference>
<dbReference type="SUPFAM" id="SSF46689">
    <property type="entry name" value="Homeodomain-like"/>
    <property type="match status" value="1"/>
</dbReference>
<evidence type="ECO:0000256" key="2">
    <source>
        <dbReference type="ARBA" id="ARBA00023125"/>
    </source>
</evidence>
<organism evidence="6 7">
    <name type="scientific">Chromohalobacter canadensis</name>
    <dbReference type="NCBI Taxonomy" id="141389"/>
    <lineage>
        <taxon>Bacteria</taxon>
        <taxon>Pseudomonadati</taxon>
        <taxon>Pseudomonadota</taxon>
        <taxon>Gammaproteobacteria</taxon>
        <taxon>Oceanospirillales</taxon>
        <taxon>Halomonadaceae</taxon>
        <taxon>Chromohalobacter</taxon>
    </lineage>
</organism>